<dbReference type="AlphaFoldDB" id="A0A438MIR1"/>
<feature type="transmembrane region" description="Helical" evidence="1">
    <location>
        <begin position="134"/>
        <end position="152"/>
    </location>
</feature>
<comment type="caution">
    <text evidence="2">The sequence shown here is derived from an EMBL/GenBank/DDBJ whole genome shotgun (WGS) entry which is preliminary data.</text>
</comment>
<dbReference type="RefSeq" id="WP_127937073.1">
    <property type="nucleotide sequence ID" value="NZ_SAUN01000001.1"/>
</dbReference>
<keyword evidence="3" id="KW-1185">Reference proteome</keyword>
<feature type="transmembrane region" description="Helical" evidence="1">
    <location>
        <begin position="68"/>
        <end position="89"/>
    </location>
</feature>
<evidence type="ECO:0000313" key="2">
    <source>
        <dbReference type="EMBL" id="RVX45458.1"/>
    </source>
</evidence>
<name>A0A438MIR1_9ACTN</name>
<organism evidence="2 3">
    <name type="scientific">Nonomuraea polychroma</name>
    <dbReference type="NCBI Taxonomy" id="46176"/>
    <lineage>
        <taxon>Bacteria</taxon>
        <taxon>Bacillati</taxon>
        <taxon>Actinomycetota</taxon>
        <taxon>Actinomycetes</taxon>
        <taxon>Streptosporangiales</taxon>
        <taxon>Streptosporangiaceae</taxon>
        <taxon>Nonomuraea</taxon>
    </lineage>
</organism>
<dbReference type="Proteomes" id="UP000284824">
    <property type="component" value="Unassembled WGS sequence"/>
</dbReference>
<evidence type="ECO:0000313" key="3">
    <source>
        <dbReference type="Proteomes" id="UP000284824"/>
    </source>
</evidence>
<gene>
    <name evidence="2" type="ORF">EDD27_8259</name>
</gene>
<protein>
    <submittedName>
        <fullName evidence="2">Uncharacterized protein</fullName>
    </submittedName>
</protein>
<keyword evidence="1" id="KW-0812">Transmembrane</keyword>
<reference evidence="2 3" key="1">
    <citation type="submission" date="2019-01" db="EMBL/GenBank/DDBJ databases">
        <title>Sequencing the genomes of 1000 actinobacteria strains.</title>
        <authorList>
            <person name="Klenk H.-P."/>
        </authorList>
    </citation>
    <scope>NUCLEOTIDE SEQUENCE [LARGE SCALE GENOMIC DNA]</scope>
    <source>
        <strain evidence="2 3">DSM 43925</strain>
    </source>
</reference>
<proteinExistence type="predicted"/>
<keyword evidence="1" id="KW-1133">Transmembrane helix</keyword>
<sequence>MIKFIVPLADLPHQIQRHRNDSSKRHALHGIGPYVVAIAESPGAWNHERVIATDPDTNPQREKPVRSLILAGLVGVILPAILLIWTFIWSELFPERCSEYTGCLIYLEMAWDPGRWIAVALAWPLLLVLRIRPAWIIAGVATLYLTAIWEYATAQDKWLFSLESMILIVFGGIVAYPSAVLTTSIKVSWIWRLLPTALFTVLFLMGYVSSS</sequence>
<accession>A0A438MIR1</accession>
<dbReference type="OrthoDB" id="3544507at2"/>
<feature type="transmembrane region" description="Helical" evidence="1">
    <location>
        <begin position="158"/>
        <end position="177"/>
    </location>
</feature>
<feature type="transmembrane region" description="Helical" evidence="1">
    <location>
        <begin position="189"/>
        <end position="208"/>
    </location>
</feature>
<keyword evidence="1" id="KW-0472">Membrane</keyword>
<evidence type="ECO:0000256" key="1">
    <source>
        <dbReference type="SAM" id="Phobius"/>
    </source>
</evidence>
<feature type="transmembrane region" description="Helical" evidence="1">
    <location>
        <begin position="109"/>
        <end position="127"/>
    </location>
</feature>
<dbReference type="EMBL" id="SAUN01000001">
    <property type="protein sequence ID" value="RVX45458.1"/>
    <property type="molecule type" value="Genomic_DNA"/>
</dbReference>